<protein>
    <submittedName>
        <fullName evidence="1">Uncharacterized protein</fullName>
    </submittedName>
</protein>
<name>A0A9N7QMX8_9MYCO</name>
<accession>A0A9N7QMX8</accession>
<evidence type="ECO:0000313" key="1">
    <source>
        <dbReference type="EMBL" id="BDN82804.1"/>
    </source>
</evidence>
<dbReference type="Proteomes" id="UP001058626">
    <property type="component" value="Chromosome"/>
</dbReference>
<sequence>MRLVVTEKVVALAAERQNYYGALANPMARAFIKVDYAVNCRYFGVDAIGFNASNIETLTLRWHYLRRLLRLKTHANSAVCKSDNFSDAVGVKLPKLATPCNQYWIHD</sequence>
<evidence type="ECO:0000313" key="2">
    <source>
        <dbReference type="Proteomes" id="UP001058626"/>
    </source>
</evidence>
<reference evidence="1" key="1">
    <citation type="submission" date="2022-06" db="EMBL/GenBank/DDBJ databases">
        <title>Complete genome sequence of Mycobacterium pseudoshottsii NJB1907-Z4.</title>
        <authorList>
            <person name="Komine T."/>
            <person name="Fukano H."/>
            <person name="Wada S."/>
        </authorList>
    </citation>
    <scope>NUCLEOTIDE SEQUENCE</scope>
    <source>
        <strain evidence="1">NJB1907-Z4</strain>
    </source>
</reference>
<dbReference type="EMBL" id="AP026367">
    <property type="protein sequence ID" value="BDN82804.1"/>
    <property type="molecule type" value="Genomic_DNA"/>
</dbReference>
<gene>
    <name evidence="1" type="ORF">NJB1907Z4_C30190</name>
</gene>
<proteinExistence type="predicted"/>
<keyword evidence="2" id="KW-1185">Reference proteome</keyword>
<organism evidence="1 2">
    <name type="scientific">Mycobacterium pseudoshottsii</name>
    <dbReference type="NCBI Taxonomy" id="265949"/>
    <lineage>
        <taxon>Bacteria</taxon>
        <taxon>Bacillati</taxon>
        <taxon>Actinomycetota</taxon>
        <taxon>Actinomycetes</taxon>
        <taxon>Mycobacteriales</taxon>
        <taxon>Mycobacteriaceae</taxon>
        <taxon>Mycobacterium</taxon>
        <taxon>Mycobacterium ulcerans group</taxon>
    </lineage>
</organism>
<dbReference type="AlphaFoldDB" id="A0A9N7QMX8"/>